<dbReference type="AlphaFoldDB" id="A0A4Q0PGH8"/>
<organism evidence="1 2">
    <name type="scientific">Leeuwenhoekiella polynyae</name>
    <dbReference type="NCBI Taxonomy" id="1550906"/>
    <lineage>
        <taxon>Bacteria</taxon>
        <taxon>Pseudomonadati</taxon>
        <taxon>Bacteroidota</taxon>
        <taxon>Flavobacteriia</taxon>
        <taxon>Flavobacteriales</taxon>
        <taxon>Flavobacteriaceae</taxon>
        <taxon>Leeuwenhoekiella</taxon>
    </lineage>
</organism>
<evidence type="ECO:0000313" key="1">
    <source>
        <dbReference type="EMBL" id="RXG26046.1"/>
    </source>
</evidence>
<evidence type="ECO:0000313" key="2">
    <source>
        <dbReference type="Proteomes" id="UP000289859"/>
    </source>
</evidence>
<name>A0A4Q0PGH8_9FLAO</name>
<proteinExistence type="predicted"/>
<protein>
    <submittedName>
        <fullName evidence="1">Uncharacterized protein</fullName>
    </submittedName>
</protein>
<dbReference type="Proteomes" id="UP000289859">
    <property type="component" value="Unassembled WGS sequence"/>
</dbReference>
<dbReference type="RefSeq" id="WP_262707826.1">
    <property type="nucleotide sequence ID" value="NZ_JBHUOO010000018.1"/>
</dbReference>
<keyword evidence="2" id="KW-1185">Reference proteome</keyword>
<reference evidence="1 2" key="1">
    <citation type="submission" date="2018-07" db="EMBL/GenBank/DDBJ databases">
        <title>Leeuwenhoekiella genomics.</title>
        <authorList>
            <person name="Tahon G."/>
            <person name="Willems A."/>
        </authorList>
    </citation>
    <scope>NUCLEOTIDE SEQUENCE [LARGE SCALE GENOMIC DNA]</scope>
    <source>
        <strain evidence="1 2">LMG 29608</strain>
    </source>
</reference>
<sequence>MKHNQTKNKNSAKWAKVGSITKKAGSVLLALAPLVITAIVKKK</sequence>
<comment type="caution">
    <text evidence="1">The sequence shown here is derived from an EMBL/GenBank/DDBJ whole genome shotgun (WGS) entry which is preliminary data.</text>
</comment>
<dbReference type="EMBL" id="QOVK01000001">
    <property type="protein sequence ID" value="RXG26046.1"/>
    <property type="molecule type" value="Genomic_DNA"/>
</dbReference>
<gene>
    <name evidence="1" type="ORF">DSM02_37</name>
</gene>
<accession>A0A4Q0PGH8</accession>